<keyword evidence="4 8" id="KW-1133">Transmembrane helix</keyword>
<dbReference type="AlphaFoldDB" id="A0A518EVX5"/>
<feature type="domain" description="Heme-copper oxidase subunit III family profile" evidence="9">
    <location>
        <begin position="60"/>
        <end position="240"/>
    </location>
</feature>
<keyword evidence="11" id="KW-1185">Reference proteome</keyword>
<dbReference type="PANTHER" id="PTHR11403">
    <property type="entry name" value="CYTOCHROME C OXIDASE SUBUNIT III"/>
    <property type="match status" value="1"/>
</dbReference>
<dbReference type="InterPro" id="IPR024791">
    <property type="entry name" value="Cyt_c/ubiquinol_Oxase_su3"/>
</dbReference>
<comment type="similarity">
    <text evidence="2 6">Belongs to the cytochrome c oxidase subunit 3 family.</text>
</comment>
<evidence type="ECO:0000313" key="10">
    <source>
        <dbReference type="EMBL" id="QDV08243.1"/>
    </source>
</evidence>
<evidence type="ECO:0000259" key="9">
    <source>
        <dbReference type="PROSITE" id="PS50253"/>
    </source>
</evidence>
<keyword evidence="10" id="KW-0560">Oxidoreductase</keyword>
<evidence type="ECO:0000256" key="8">
    <source>
        <dbReference type="SAM" id="Phobius"/>
    </source>
</evidence>
<dbReference type="PANTHER" id="PTHR11403:SF10">
    <property type="entry name" value="CYTOCHROME C OXIDASE"/>
    <property type="match status" value="1"/>
</dbReference>
<feature type="transmembrane region" description="Helical" evidence="8">
    <location>
        <begin position="135"/>
        <end position="157"/>
    </location>
</feature>
<feature type="transmembrane region" description="Helical" evidence="8">
    <location>
        <begin position="177"/>
        <end position="202"/>
    </location>
</feature>
<proteinExistence type="inferred from homology"/>
<feature type="transmembrane region" description="Helical" evidence="8">
    <location>
        <begin position="66"/>
        <end position="85"/>
    </location>
</feature>
<organism evidence="10 11">
    <name type="scientific">Saltatorellus ferox</name>
    <dbReference type="NCBI Taxonomy" id="2528018"/>
    <lineage>
        <taxon>Bacteria</taxon>
        <taxon>Pseudomonadati</taxon>
        <taxon>Planctomycetota</taxon>
        <taxon>Planctomycetia</taxon>
        <taxon>Planctomycetia incertae sedis</taxon>
        <taxon>Saltatorellus</taxon>
    </lineage>
</organism>
<dbReference type="GO" id="GO:0016491">
    <property type="term" value="F:oxidoreductase activity"/>
    <property type="evidence" value="ECO:0007669"/>
    <property type="project" value="UniProtKB-KW"/>
</dbReference>
<dbReference type="GO" id="GO:0004129">
    <property type="term" value="F:cytochrome-c oxidase activity"/>
    <property type="evidence" value="ECO:0007669"/>
    <property type="project" value="InterPro"/>
</dbReference>
<dbReference type="Gene3D" id="1.20.120.80">
    <property type="entry name" value="Cytochrome c oxidase, subunit III, four-helix bundle"/>
    <property type="match status" value="1"/>
</dbReference>
<dbReference type="SUPFAM" id="SSF81452">
    <property type="entry name" value="Cytochrome c oxidase subunit III-like"/>
    <property type="match status" value="1"/>
</dbReference>
<comment type="subcellular location">
    <subcellularLocation>
        <location evidence="6">Cell membrane</location>
        <topology evidence="6">Multi-pass membrane protein</topology>
    </subcellularLocation>
    <subcellularLocation>
        <location evidence="1">Membrane</location>
        <topology evidence="1">Multi-pass membrane protein</topology>
    </subcellularLocation>
</comment>
<reference evidence="10 11" key="1">
    <citation type="submission" date="2019-02" db="EMBL/GenBank/DDBJ databases">
        <title>Deep-cultivation of Planctomycetes and their phenomic and genomic characterization uncovers novel biology.</title>
        <authorList>
            <person name="Wiegand S."/>
            <person name="Jogler M."/>
            <person name="Boedeker C."/>
            <person name="Pinto D."/>
            <person name="Vollmers J."/>
            <person name="Rivas-Marin E."/>
            <person name="Kohn T."/>
            <person name="Peeters S.H."/>
            <person name="Heuer A."/>
            <person name="Rast P."/>
            <person name="Oberbeckmann S."/>
            <person name="Bunk B."/>
            <person name="Jeske O."/>
            <person name="Meyerdierks A."/>
            <person name="Storesund J.E."/>
            <person name="Kallscheuer N."/>
            <person name="Luecker S."/>
            <person name="Lage O.M."/>
            <person name="Pohl T."/>
            <person name="Merkel B.J."/>
            <person name="Hornburger P."/>
            <person name="Mueller R.-W."/>
            <person name="Bruemmer F."/>
            <person name="Labrenz M."/>
            <person name="Spormann A.M."/>
            <person name="Op den Camp H."/>
            <person name="Overmann J."/>
            <person name="Amann R."/>
            <person name="Jetten M.S.M."/>
            <person name="Mascher T."/>
            <person name="Medema M.H."/>
            <person name="Devos D.P."/>
            <person name="Kaster A.-K."/>
            <person name="Ovreas L."/>
            <person name="Rohde M."/>
            <person name="Galperin M.Y."/>
            <person name="Jogler C."/>
        </authorList>
    </citation>
    <scope>NUCLEOTIDE SEQUENCE [LARGE SCALE GENOMIC DNA]</scope>
    <source>
        <strain evidence="10 11">Poly30</strain>
    </source>
</reference>
<dbReference type="GO" id="GO:0005886">
    <property type="term" value="C:plasma membrane"/>
    <property type="evidence" value="ECO:0007669"/>
    <property type="project" value="UniProtKB-SubCell"/>
</dbReference>
<dbReference type="EC" id="1.9.3.1" evidence="10"/>
<evidence type="ECO:0000256" key="5">
    <source>
        <dbReference type="ARBA" id="ARBA00023136"/>
    </source>
</evidence>
<dbReference type="InterPro" id="IPR035973">
    <property type="entry name" value="Cyt_c_oxidase_su3-like_sf"/>
</dbReference>
<accession>A0A518EVX5</accession>
<dbReference type="Proteomes" id="UP000320390">
    <property type="component" value="Chromosome"/>
</dbReference>
<feature type="transmembrane region" description="Helical" evidence="8">
    <location>
        <begin position="222"/>
        <end position="239"/>
    </location>
</feature>
<dbReference type="InterPro" id="IPR013833">
    <property type="entry name" value="Cyt_c_oxidase_su3_a-hlx"/>
</dbReference>
<gene>
    <name evidence="10" type="primary">ctaE_1</name>
    <name evidence="10" type="ORF">Poly30_37790</name>
</gene>
<dbReference type="InterPro" id="IPR000298">
    <property type="entry name" value="Cyt_c_oxidase-like_su3"/>
</dbReference>
<evidence type="ECO:0000313" key="11">
    <source>
        <dbReference type="Proteomes" id="UP000320390"/>
    </source>
</evidence>
<evidence type="ECO:0000256" key="4">
    <source>
        <dbReference type="ARBA" id="ARBA00022989"/>
    </source>
</evidence>
<name>A0A518EVX5_9BACT</name>
<keyword evidence="3 6" id="KW-0812">Transmembrane</keyword>
<dbReference type="EMBL" id="CP036434">
    <property type="protein sequence ID" value="QDV08243.1"/>
    <property type="molecule type" value="Genomic_DNA"/>
</dbReference>
<protein>
    <submittedName>
        <fullName evidence="10">Cytochrome c oxidase subunit 3</fullName>
        <ecNumber evidence="10">1.9.3.1</ecNumber>
    </submittedName>
</protein>
<sequence>MRTSSSRSTSEMKLPNKGTHARLQRAYRYQVPSNTSDLPLEDPSGGRVSPVQDGPPPDMIAFGMKLFLASLTMIFGATFVAYGIFRWRERDDWESILDSRELMTLAAATVLLVVADIASMRALKKADTRAAASKLTLIGAIFASAYMVVQGISWVPLLSQVGERINGSIVGGTLKHAGGLFLMLTFAHAVHVFGGVVANVTVLLRSKDGKGPHRDSLRMLYAYWRFLTVMWVAVLVLLTV</sequence>
<evidence type="ECO:0000256" key="6">
    <source>
        <dbReference type="RuleBase" id="RU003376"/>
    </source>
</evidence>
<feature type="transmembrane region" description="Helical" evidence="8">
    <location>
        <begin position="105"/>
        <end position="123"/>
    </location>
</feature>
<keyword evidence="5 8" id="KW-0472">Membrane</keyword>
<feature type="region of interest" description="Disordered" evidence="7">
    <location>
        <begin position="1"/>
        <end position="54"/>
    </location>
</feature>
<dbReference type="PROSITE" id="PS50253">
    <property type="entry name" value="COX3"/>
    <property type="match status" value="1"/>
</dbReference>
<dbReference type="GO" id="GO:0019646">
    <property type="term" value="P:aerobic electron transport chain"/>
    <property type="evidence" value="ECO:0007669"/>
    <property type="project" value="InterPro"/>
</dbReference>
<evidence type="ECO:0000256" key="2">
    <source>
        <dbReference type="ARBA" id="ARBA00010581"/>
    </source>
</evidence>
<evidence type="ECO:0000256" key="3">
    <source>
        <dbReference type="ARBA" id="ARBA00022692"/>
    </source>
</evidence>
<evidence type="ECO:0000256" key="1">
    <source>
        <dbReference type="ARBA" id="ARBA00004141"/>
    </source>
</evidence>
<evidence type="ECO:0000256" key="7">
    <source>
        <dbReference type="SAM" id="MobiDB-lite"/>
    </source>
</evidence>